<feature type="transmembrane region" description="Helical" evidence="1">
    <location>
        <begin position="243"/>
        <end position="264"/>
    </location>
</feature>
<evidence type="ECO:0000313" key="4">
    <source>
        <dbReference type="Proteomes" id="UP000029994"/>
    </source>
</evidence>
<protein>
    <submittedName>
        <fullName evidence="3">Aromatic amino acid exporter</fullName>
    </submittedName>
</protein>
<organism evidence="3 4">
    <name type="scientific">Vibrio navarrensis</name>
    <dbReference type="NCBI Taxonomy" id="29495"/>
    <lineage>
        <taxon>Bacteria</taxon>
        <taxon>Pseudomonadati</taxon>
        <taxon>Pseudomonadota</taxon>
        <taxon>Gammaproteobacteria</taxon>
        <taxon>Vibrionales</taxon>
        <taxon>Vibrionaceae</taxon>
        <taxon>Vibrio</taxon>
    </lineage>
</organism>
<dbReference type="eggNOG" id="COG0697">
    <property type="taxonomic scope" value="Bacteria"/>
</dbReference>
<dbReference type="AlphaFoldDB" id="A0A099LXS1"/>
<dbReference type="EMBL" id="JMCG01000001">
    <property type="protein sequence ID" value="KGK12082.1"/>
    <property type="molecule type" value="Genomic_DNA"/>
</dbReference>
<evidence type="ECO:0000259" key="2">
    <source>
        <dbReference type="Pfam" id="PF00892"/>
    </source>
</evidence>
<feature type="transmembrane region" description="Helical" evidence="1">
    <location>
        <begin position="270"/>
        <end position="289"/>
    </location>
</feature>
<feature type="transmembrane region" description="Helical" evidence="1">
    <location>
        <begin position="91"/>
        <end position="112"/>
    </location>
</feature>
<dbReference type="GO" id="GO:0016020">
    <property type="term" value="C:membrane"/>
    <property type="evidence" value="ECO:0007669"/>
    <property type="project" value="InterPro"/>
</dbReference>
<reference evidence="3 4" key="1">
    <citation type="submission" date="2014-04" db="EMBL/GenBank/DDBJ databases">
        <title>Genome sequencing of Vibrio navarrensis strains.</title>
        <authorList>
            <person name="Gladney L.M."/>
            <person name="Katz L.S."/>
            <person name="Marino-Ramirez L."/>
            <person name="Jordan I.K."/>
        </authorList>
    </citation>
    <scope>NUCLEOTIDE SEQUENCE [LARGE SCALE GENOMIC DNA]</scope>
    <source>
        <strain evidence="3 4">ATCC 51183</strain>
    </source>
</reference>
<name>A0A099LXS1_9VIBR</name>
<dbReference type="InterPro" id="IPR000620">
    <property type="entry name" value="EamA_dom"/>
</dbReference>
<keyword evidence="1" id="KW-0472">Membrane</keyword>
<feature type="domain" description="EamA" evidence="2">
    <location>
        <begin position="6"/>
        <end position="136"/>
    </location>
</feature>
<comment type="caution">
    <text evidence="3">The sequence shown here is derived from an EMBL/GenBank/DDBJ whole genome shotgun (WGS) entry which is preliminary data.</text>
</comment>
<feature type="transmembrane region" description="Helical" evidence="1">
    <location>
        <begin position="156"/>
        <end position="172"/>
    </location>
</feature>
<gene>
    <name evidence="3" type="ORF">EA26_12465</name>
</gene>
<proteinExistence type="predicted"/>
<feature type="domain" description="EamA" evidence="2">
    <location>
        <begin position="159"/>
        <end position="283"/>
    </location>
</feature>
<keyword evidence="4" id="KW-1185">Reference proteome</keyword>
<dbReference type="GeneID" id="43683974"/>
<dbReference type="Pfam" id="PF00892">
    <property type="entry name" value="EamA"/>
    <property type="match status" value="2"/>
</dbReference>
<sequence>MTNKYTLFGLLAILFWSCLLAMTRMVAESFGPVGGAALLYTVSSMLLVLVLGVPKLRNFSWRYLLIGGALFVSYEILLALSLGFADSRMQSIQVSIVNYLWPALTVLFAVWGSEKKPNWLLYPAVSLAFMGVAWTVGGDQGLSPSMIAQNVMANPLVFAMAFVGAIIWAVYCNITQRQQSKHSAITLFFIATAAALWVKYFLTDAEPLHFTLGSSVNLLLAAGLMAGGYALWNVAIVGGNMVFLATMSYFTPVLSSFLSSFILGVSLPGAFWQGVFMVTLGSLGCWWVTRKKNAA</sequence>
<dbReference type="NCBIfam" id="NF008676">
    <property type="entry name" value="PRK11689.1"/>
    <property type="match status" value="1"/>
</dbReference>
<dbReference type="STRING" id="29495.EA26_12465"/>
<evidence type="ECO:0000256" key="1">
    <source>
        <dbReference type="SAM" id="Phobius"/>
    </source>
</evidence>
<keyword evidence="1" id="KW-1133">Transmembrane helix</keyword>
<feature type="transmembrane region" description="Helical" evidence="1">
    <location>
        <begin position="63"/>
        <end position="85"/>
    </location>
</feature>
<feature type="transmembrane region" description="Helical" evidence="1">
    <location>
        <begin position="184"/>
        <end position="202"/>
    </location>
</feature>
<evidence type="ECO:0000313" key="3">
    <source>
        <dbReference type="EMBL" id="KGK12082.1"/>
    </source>
</evidence>
<feature type="transmembrane region" description="Helical" evidence="1">
    <location>
        <begin position="119"/>
        <end position="136"/>
    </location>
</feature>
<keyword evidence="1" id="KW-0812">Transmembrane</keyword>
<dbReference type="RefSeq" id="WP_039427799.1">
    <property type="nucleotide sequence ID" value="NZ_CP061844.1"/>
</dbReference>
<feature type="transmembrane region" description="Helical" evidence="1">
    <location>
        <begin position="37"/>
        <end position="56"/>
    </location>
</feature>
<feature type="transmembrane region" description="Helical" evidence="1">
    <location>
        <begin position="208"/>
        <end position="231"/>
    </location>
</feature>
<dbReference type="Proteomes" id="UP000029994">
    <property type="component" value="Unassembled WGS sequence"/>
</dbReference>
<accession>A0A099LXS1</accession>